<evidence type="ECO:0000256" key="3">
    <source>
        <dbReference type="ARBA" id="ARBA00005656"/>
    </source>
</evidence>
<evidence type="ECO:0000259" key="9">
    <source>
        <dbReference type="Pfam" id="PF01515"/>
    </source>
</evidence>
<reference evidence="10 11" key="1">
    <citation type="submission" date="2018-06" db="EMBL/GenBank/DDBJ databases">
        <title>Genomic Encyclopedia of Archaeal and Bacterial Type Strains, Phase II (KMG-II): from individual species to whole genera.</title>
        <authorList>
            <person name="Goeker M."/>
        </authorList>
    </citation>
    <scope>NUCLEOTIDE SEQUENCE [LARGE SCALE GENOMIC DNA]</scope>
    <source>
        <strain evidence="10 11">ATCC 51348</strain>
    </source>
</reference>
<dbReference type="SUPFAM" id="SSF53659">
    <property type="entry name" value="Isocitrate/Isopropylmalate dehydrogenase-like"/>
    <property type="match status" value="1"/>
</dbReference>
<organism evidence="10 11">
    <name type="scientific">Metamycoplasma auris</name>
    <dbReference type="NCBI Taxonomy" id="51363"/>
    <lineage>
        <taxon>Bacteria</taxon>
        <taxon>Bacillati</taxon>
        <taxon>Mycoplasmatota</taxon>
        <taxon>Mycoplasmoidales</taxon>
        <taxon>Metamycoplasmataceae</taxon>
        <taxon>Metamycoplasma</taxon>
    </lineage>
</organism>
<dbReference type="InterPro" id="IPR012147">
    <property type="entry name" value="P_Ac_Bu_trans"/>
</dbReference>
<evidence type="ECO:0000256" key="2">
    <source>
        <dbReference type="ARBA" id="ARBA00004989"/>
    </source>
</evidence>
<evidence type="ECO:0000256" key="5">
    <source>
        <dbReference type="ARBA" id="ARBA00021528"/>
    </source>
</evidence>
<dbReference type="AlphaFoldDB" id="A0A2W7GUP0"/>
<evidence type="ECO:0000313" key="11">
    <source>
        <dbReference type="Proteomes" id="UP000249646"/>
    </source>
</evidence>
<evidence type="ECO:0000256" key="4">
    <source>
        <dbReference type="ARBA" id="ARBA00012707"/>
    </source>
</evidence>
<dbReference type="InterPro" id="IPR004614">
    <property type="entry name" value="P_AcTrfase"/>
</dbReference>
<dbReference type="Gene3D" id="3.40.50.10950">
    <property type="match status" value="1"/>
</dbReference>
<evidence type="ECO:0000313" key="10">
    <source>
        <dbReference type="EMBL" id="PZW01463.1"/>
    </source>
</evidence>
<dbReference type="EMBL" id="QKUB01000002">
    <property type="protein sequence ID" value="PZW01463.1"/>
    <property type="molecule type" value="Genomic_DNA"/>
</dbReference>
<dbReference type="InterPro" id="IPR050500">
    <property type="entry name" value="Phos_Acetyltrans/Butyryltrans"/>
</dbReference>
<feature type="domain" description="Phosphate acetyl/butaryl transferase" evidence="9">
    <location>
        <begin position="4"/>
        <end position="317"/>
    </location>
</feature>
<dbReference type="OrthoDB" id="9805787at2"/>
<evidence type="ECO:0000256" key="1">
    <source>
        <dbReference type="ARBA" id="ARBA00000705"/>
    </source>
</evidence>
<comment type="catalytic activity">
    <reaction evidence="1">
        <text>acetyl-CoA + phosphate = acetyl phosphate + CoA</text>
        <dbReference type="Rhea" id="RHEA:19521"/>
        <dbReference type="ChEBI" id="CHEBI:22191"/>
        <dbReference type="ChEBI" id="CHEBI:43474"/>
        <dbReference type="ChEBI" id="CHEBI:57287"/>
        <dbReference type="ChEBI" id="CHEBI:57288"/>
        <dbReference type="EC" id="2.3.1.8"/>
    </reaction>
</comment>
<dbReference type="InterPro" id="IPR042112">
    <property type="entry name" value="P_AcTrfase_dom2"/>
</dbReference>
<dbReference type="NCBIfam" id="NF007233">
    <property type="entry name" value="PRK09653.1"/>
    <property type="match status" value="1"/>
</dbReference>
<dbReference type="RefSeq" id="WP_111518283.1">
    <property type="nucleotide sequence ID" value="NZ_QKUB01000002.1"/>
</dbReference>
<dbReference type="EC" id="2.3.1.8" evidence="4"/>
<dbReference type="InterPro" id="IPR042113">
    <property type="entry name" value="P_AcTrfase_dom1"/>
</dbReference>
<gene>
    <name evidence="10" type="ORF">BCF89_10287</name>
</gene>
<dbReference type="Gene3D" id="3.40.50.10750">
    <property type="entry name" value="Isocitrate/Isopropylmalate dehydrogenase-like"/>
    <property type="match status" value="1"/>
</dbReference>
<evidence type="ECO:0000256" key="7">
    <source>
        <dbReference type="ARBA" id="ARBA00023315"/>
    </source>
</evidence>
<dbReference type="PIRSF" id="PIRSF000428">
    <property type="entry name" value="P_Ac_trans"/>
    <property type="match status" value="1"/>
</dbReference>
<accession>A0A2W7GUP0</accession>
<keyword evidence="6 10" id="KW-0808">Transferase</keyword>
<keyword evidence="7" id="KW-0012">Acyltransferase</keyword>
<comment type="caution">
    <text evidence="10">The sequence shown here is derived from an EMBL/GenBank/DDBJ whole genome shotgun (WGS) entry which is preliminary data.</text>
</comment>
<keyword evidence="11" id="KW-1185">Reference proteome</keyword>
<dbReference type="Pfam" id="PF01515">
    <property type="entry name" value="PTA_PTB"/>
    <property type="match status" value="1"/>
</dbReference>
<sequence length="321" mass="35724">MFTIEEIKEKLVTNSIKKRIVLPEGEAEIIQEVAKTLIDQKLGLPVLIFKNSADIPNHLRTYKDIELIALDQFDTTEFESKFVEIRKGKATAEQAATLLKLPNYLGCMIVKTKQADCMLSGLNNTTADTIRPALQIIGTKPQYSIASSAFIMAKGNERYIFTDCALNIKPTSEQLADITNMAAEFAQIMNFKDIEATLLSYSTNGSGKGEDVDRVKKAVEILKEKNTSYKFEGEIQFDAAFDKLVRDKKFKNNSLTKQTPDIFVFPEIHSGNIGYKIAQRMGGYEAIGPFVLGLNQPVNDLSRGATFIDVLNTAIITLFLS</sequence>
<name>A0A2W7GUP0_9BACT</name>
<dbReference type="GO" id="GO:0008959">
    <property type="term" value="F:phosphate acetyltransferase activity"/>
    <property type="evidence" value="ECO:0007669"/>
    <property type="project" value="UniProtKB-EC"/>
</dbReference>
<comment type="similarity">
    <text evidence="3">Belongs to the phosphate acetyltransferase and butyryltransferase family.</text>
</comment>
<proteinExistence type="inferred from homology"/>
<evidence type="ECO:0000256" key="6">
    <source>
        <dbReference type="ARBA" id="ARBA00022679"/>
    </source>
</evidence>
<comment type="pathway">
    <text evidence="2">Metabolic intermediate biosynthesis; acetyl-CoA biosynthesis; acetyl-CoA from acetate: step 2/2.</text>
</comment>
<dbReference type="NCBIfam" id="TIGR00651">
    <property type="entry name" value="pta"/>
    <property type="match status" value="1"/>
</dbReference>
<evidence type="ECO:0000256" key="8">
    <source>
        <dbReference type="ARBA" id="ARBA00031108"/>
    </source>
</evidence>
<protein>
    <recommendedName>
        <fullName evidence="5">Phosphate acetyltransferase</fullName>
        <ecNumber evidence="4">2.3.1.8</ecNumber>
    </recommendedName>
    <alternativeName>
        <fullName evidence="8">Phosphotransacetylase</fullName>
    </alternativeName>
</protein>
<dbReference type="PANTHER" id="PTHR43356">
    <property type="entry name" value="PHOSPHATE ACETYLTRANSFERASE"/>
    <property type="match status" value="1"/>
</dbReference>
<dbReference type="Proteomes" id="UP000249646">
    <property type="component" value="Unassembled WGS sequence"/>
</dbReference>
<dbReference type="PANTHER" id="PTHR43356:SF3">
    <property type="entry name" value="PHOSPHATE ACETYLTRANSFERASE"/>
    <property type="match status" value="1"/>
</dbReference>
<dbReference type="InterPro" id="IPR002505">
    <property type="entry name" value="PTA_PTB"/>
</dbReference>